<accession>A0A7G3GE67</accession>
<dbReference type="Pfam" id="PF05101">
    <property type="entry name" value="VirB3"/>
    <property type="match status" value="1"/>
</dbReference>
<evidence type="ECO:0000313" key="6">
    <source>
        <dbReference type="EMBL" id="QBC45890.1"/>
    </source>
</evidence>
<keyword evidence="7" id="KW-1185">Reference proteome</keyword>
<dbReference type="EMBL" id="CP025782">
    <property type="protein sequence ID" value="QBC45890.1"/>
    <property type="molecule type" value="Genomic_DNA"/>
</dbReference>
<dbReference type="RefSeq" id="WP_130108365.1">
    <property type="nucleotide sequence ID" value="NZ_CP025782.1"/>
</dbReference>
<keyword evidence="6" id="KW-0614">Plasmid</keyword>
<evidence type="ECO:0008006" key="8">
    <source>
        <dbReference type="Google" id="ProtNLM"/>
    </source>
</evidence>
<dbReference type="KEGG" id="ifl:C1H71_20315"/>
<feature type="transmembrane region" description="Helical" evidence="5">
    <location>
        <begin position="12"/>
        <end position="35"/>
    </location>
</feature>
<evidence type="ECO:0000256" key="2">
    <source>
        <dbReference type="ARBA" id="ARBA00022692"/>
    </source>
</evidence>
<evidence type="ECO:0000256" key="5">
    <source>
        <dbReference type="SAM" id="Phobius"/>
    </source>
</evidence>
<proteinExistence type="predicted"/>
<keyword evidence="4 5" id="KW-0472">Membrane</keyword>
<dbReference type="Proteomes" id="UP000515917">
    <property type="component" value="Plasmid pl2"/>
</dbReference>
<name>A0A7G3GE67_9NEIS</name>
<dbReference type="GO" id="GO:0016020">
    <property type="term" value="C:membrane"/>
    <property type="evidence" value="ECO:0007669"/>
    <property type="project" value="UniProtKB-SubCell"/>
</dbReference>
<protein>
    <recommendedName>
        <fullName evidence="8">Type IV secretion system protein VirB3</fullName>
    </recommendedName>
</protein>
<dbReference type="GeneID" id="39458529"/>
<comment type="subcellular location">
    <subcellularLocation>
        <location evidence="1">Membrane</location>
    </subcellularLocation>
</comment>
<evidence type="ECO:0000256" key="3">
    <source>
        <dbReference type="ARBA" id="ARBA00022989"/>
    </source>
</evidence>
<gene>
    <name evidence="6" type="ORF">C1H71_20315</name>
</gene>
<keyword evidence="3 5" id="KW-1133">Transmembrane helix</keyword>
<dbReference type="InterPro" id="IPR007792">
    <property type="entry name" value="T4SS_VirB3/TrbD/AvhB"/>
</dbReference>
<evidence type="ECO:0000256" key="1">
    <source>
        <dbReference type="ARBA" id="ARBA00004370"/>
    </source>
</evidence>
<geneLocation type="plasmid" evidence="6 7">
    <name>pl2</name>
</geneLocation>
<dbReference type="AlphaFoldDB" id="A0A7G3GE67"/>
<reference evidence="6 7" key="1">
    <citation type="submission" date="2018-01" db="EMBL/GenBank/DDBJ databases">
        <title>Genome sequence of Iodobacter sp. strain PCH194 isolated from Indian Trans-Himalaya.</title>
        <authorList>
            <person name="Kumar V."/>
            <person name="Thakur V."/>
            <person name="Kumar S."/>
            <person name="Singh D."/>
        </authorList>
    </citation>
    <scope>NUCLEOTIDE SEQUENCE [LARGE SCALE GENOMIC DNA]</scope>
    <source>
        <strain evidence="6 7">PCH194</strain>
        <plasmid evidence="6 7">pl2</plasmid>
    </source>
</reference>
<sequence>MIRQDPIFKGATRPAMVFGVPLVPFFIVVCGLVLFSVWFSFFFMILAPIAVFAMRLITEKDDQSFRIIGVSLLLGVRQKHKTYWDGMHSYSAISNKRIEKR</sequence>
<evidence type="ECO:0000313" key="7">
    <source>
        <dbReference type="Proteomes" id="UP000515917"/>
    </source>
</evidence>
<keyword evidence="2 5" id="KW-0812">Transmembrane</keyword>
<feature type="transmembrane region" description="Helical" evidence="5">
    <location>
        <begin position="41"/>
        <end position="58"/>
    </location>
</feature>
<organism evidence="6 7">
    <name type="scientific">Iodobacter fluviatilis</name>
    <dbReference type="NCBI Taxonomy" id="537"/>
    <lineage>
        <taxon>Bacteria</taxon>
        <taxon>Pseudomonadati</taxon>
        <taxon>Pseudomonadota</taxon>
        <taxon>Betaproteobacteria</taxon>
        <taxon>Neisseriales</taxon>
        <taxon>Chitinibacteraceae</taxon>
        <taxon>Iodobacter</taxon>
    </lineage>
</organism>
<evidence type="ECO:0000256" key="4">
    <source>
        <dbReference type="ARBA" id="ARBA00023136"/>
    </source>
</evidence>